<dbReference type="Gene3D" id="2.60.120.620">
    <property type="entry name" value="q2cbj1_9rhob like domain"/>
    <property type="match status" value="2"/>
</dbReference>
<dbReference type="InterPro" id="IPR008775">
    <property type="entry name" value="Phytyl_CoA_dOase-like"/>
</dbReference>
<comment type="cofactor">
    <cofactor evidence="1">
        <name>heme</name>
        <dbReference type="ChEBI" id="CHEBI:30413"/>
    </cofactor>
</comment>
<dbReference type="PRINTS" id="PR00465">
    <property type="entry name" value="EP450IV"/>
</dbReference>
<evidence type="ECO:0000256" key="3">
    <source>
        <dbReference type="ARBA" id="ARBA00022617"/>
    </source>
</evidence>
<comment type="similarity">
    <text evidence="2">Belongs to the cytochrome P450 family.</text>
</comment>
<dbReference type="GO" id="GO:0004497">
    <property type="term" value="F:monooxygenase activity"/>
    <property type="evidence" value="ECO:0007669"/>
    <property type="project" value="UniProtKB-KW"/>
</dbReference>
<sequence>MAGATTWWKAYKEVFQQETLARLLFDLHKKHGEIVRIGPNELHFGKPSAFHDIYHGNNRWDKDEGLYRTPGVRSASFVFLEYKDAKERREVLQPMFSKRAIQNIEGLVWRNANRLASAITRVNTEKSSVDFLYAFRSFTLDTVMYFTFGNCVDALDAPAFADPLMVTMDASLRALPLLKNFPLIRKIAYSIPPSLIMKALPDAERVAPIIYRVRAIIQEQLQVVLQNPEKLDEAPHQTIFHQMLDAKAHRSKTVPDSTKLQDEGLQLIFAGANTVADTLLMGHWNILNQPELLARLKAELLTVWPDLRTPPSHKDLETLPLLTATIKESLRHIPMGVSLTRVVPPTGAVISGQNIPGGTIVGMSILHVHQSEEIFEDALSFKPDRWLREGFSNRPSRAFQSKSTTPNLEVDSISTAGQHDSGLTEEQVSFFHQSGYLVVEAVLEQEKIREMIESMMRTVEDLFDNQSPARKEHFIEGGKTGVTPNGRLIASLINGKPSPVQDFLCTPTAPKPQPAECPTDPTLSPFQRIRRMGTGIHRLLPPFRHATFTHRNRRIARSLGLQDPRVTQSIIINKAHALRDLLVRSPRRHGGDNMLPLTRRCRAGESGLAEFAALERPVYAAEVEQGIVERLEIGRNADGGYVYEKLEVKVGTLVLMHGNLVHASAANRSSKSRIAYNFGVVEGGLPWPDDAYLQPYEGHRDFERLECKA</sequence>
<dbReference type="Proteomes" id="UP000019373">
    <property type="component" value="Unassembled WGS sequence"/>
</dbReference>
<dbReference type="GO" id="GO:0016705">
    <property type="term" value="F:oxidoreductase activity, acting on paired donors, with incorporation or reduction of molecular oxygen"/>
    <property type="evidence" value="ECO:0007669"/>
    <property type="project" value="InterPro"/>
</dbReference>
<dbReference type="Gene3D" id="1.10.630.10">
    <property type="entry name" value="Cytochrome P450"/>
    <property type="match status" value="1"/>
</dbReference>
<dbReference type="eggNOG" id="KOG0157">
    <property type="taxonomic scope" value="Eukaryota"/>
</dbReference>
<dbReference type="InterPro" id="IPR050121">
    <property type="entry name" value="Cytochrome_P450_monoxygenase"/>
</dbReference>
<dbReference type="eggNOG" id="KOG3290">
    <property type="taxonomic scope" value="Eukaryota"/>
</dbReference>
<dbReference type="InterPro" id="IPR036396">
    <property type="entry name" value="Cyt_P450_sf"/>
</dbReference>
<dbReference type="Pfam" id="PF05721">
    <property type="entry name" value="PhyH"/>
    <property type="match status" value="1"/>
</dbReference>
<dbReference type="HOGENOM" id="CLU_389330_0_0_1"/>
<dbReference type="PANTHER" id="PTHR24305:SF157">
    <property type="entry name" value="N-ACETYLTRYPTOPHAN 6-HYDROXYLASE IVOC-RELATED"/>
    <property type="match status" value="1"/>
</dbReference>
<keyword evidence="5" id="KW-0560">Oxidoreductase</keyword>
<dbReference type="Pfam" id="PF00067">
    <property type="entry name" value="p450"/>
    <property type="match status" value="1"/>
</dbReference>
<dbReference type="GeneID" id="19242081"/>
<dbReference type="GO" id="GO:0020037">
    <property type="term" value="F:heme binding"/>
    <property type="evidence" value="ECO:0007669"/>
    <property type="project" value="InterPro"/>
</dbReference>
<organism evidence="8 9">
    <name type="scientific">Endocarpon pusillum (strain Z07020 / HMAS-L-300199)</name>
    <name type="common">Lichen-forming fungus</name>
    <dbReference type="NCBI Taxonomy" id="1263415"/>
    <lineage>
        <taxon>Eukaryota</taxon>
        <taxon>Fungi</taxon>
        <taxon>Dikarya</taxon>
        <taxon>Ascomycota</taxon>
        <taxon>Pezizomycotina</taxon>
        <taxon>Eurotiomycetes</taxon>
        <taxon>Chaetothyriomycetidae</taxon>
        <taxon>Verrucariales</taxon>
        <taxon>Verrucariaceae</taxon>
        <taxon>Endocarpon</taxon>
    </lineage>
</organism>
<keyword evidence="4" id="KW-0479">Metal-binding</keyword>
<evidence type="ECO:0008006" key="10">
    <source>
        <dbReference type="Google" id="ProtNLM"/>
    </source>
</evidence>
<dbReference type="PANTHER" id="PTHR24305">
    <property type="entry name" value="CYTOCHROME P450"/>
    <property type="match status" value="1"/>
</dbReference>
<evidence type="ECO:0000256" key="7">
    <source>
        <dbReference type="ARBA" id="ARBA00023033"/>
    </source>
</evidence>
<dbReference type="CDD" id="cd11062">
    <property type="entry name" value="CYP58-like"/>
    <property type="match status" value="1"/>
</dbReference>
<dbReference type="SUPFAM" id="SSF48264">
    <property type="entry name" value="Cytochrome P450"/>
    <property type="match status" value="1"/>
</dbReference>
<evidence type="ECO:0000256" key="5">
    <source>
        <dbReference type="ARBA" id="ARBA00023002"/>
    </source>
</evidence>
<dbReference type="RefSeq" id="XP_007800961.1">
    <property type="nucleotide sequence ID" value="XM_007802770.1"/>
</dbReference>
<evidence type="ECO:0000256" key="2">
    <source>
        <dbReference type="ARBA" id="ARBA00010617"/>
    </source>
</evidence>
<dbReference type="SUPFAM" id="SSF51197">
    <property type="entry name" value="Clavaminate synthase-like"/>
    <property type="match status" value="2"/>
</dbReference>
<keyword evidence="6" id="KW-0408">Iron</keyword>
<dbReference type="OrthoDB" id="3945418at2759"/>
<keyword evidence="9" id="KW-1185">Reference proteome</keyword>
<dbReference type="AlphaFoldDB" id="U1G7G4"/>
<dbReference type="EMBL" id="KE720956">
    <property type="protein sequence ID" value="ERF73362.1"/>
    <property type="molecule type" value="Genomic_DNA"/>
</dbReference>
<dbReference type="InterPro" id="IPR002403">
    <property type="entry name" value="Cyt_P450_E_grp-IV"/>
</dbReference>
<dbReference type="InterPro" id="IPR001128">
    <property type="entry name" value="Cyt_P450"/>
</dbReference>
<evidence type="ECO:0000256" key="1">
    <source>
        <dbReference type="ARBA" id="ARBA00001971"/>
    </source>
</evidence>
<reference evidence="9" key="1">
    <citation type="journal article" date="2014" name="BMC Genomics">
        <title>Genome characteristics reveal the impact of lichenization on lichen-forming fungus Endocarpon pusillum Hedwig (Verrucariales, Ascomycota).</title>
        <authorList>
            <person name="Wang Y.-Y."/>
            <person name="Liu B."/>
            <person name="Zhang X.-Y."/>
            <person name="Zhou Q.-M."/>
            <person name="Zhang T."/>
            <person name="Li H."/>
            <person name="Yu Y.-F."/>
            <person name="Zhang X.-L."/>
            <person name="Hao X.-Y."/>
            <person name="Wang M."/>
            <person name="Wang L."/>
            <person name="Wei J.-C."/>
        </authorList>
    </citation>
    <scope>NUCLEOTIDE SEQUENCE [LARGE SCALE GENOMIC DNA]</scope>
    <source>
        <strain evidence="9">Z07020 / HMAS-L-300199</strain>
    </source>
</reference>
<protein>
    <recommendedName>
        <fullName evidence="10">Phytanoyl-CoA dioxygenase</fullName>
    </recommendedName>
</protein>
<evidence type="ECO:0000313" key="8">
    <source>
        <dbReference type="EMBL" id="ERF73362.1"/>
    </source>
</evidence>
<gene>
    <name evidence="8" type="ORF">EPUS_07196</name>
</gene>
<evidence type="ECO:0000256" key="4">
    <source>
        <dbReference type="ARBA" id="ARBA00022723"/>
    </source>
</evidence>
<proteinExistence type="inferred from homology"/>
<keyword evidence="7" id="KW-0503">Monooxygenase</keyword>
<accession>U1G7G4</accession>
<evidence type="ECO:0000313" key="9">
    <source>
        <dbReference type="Proteomes" id="UP000019373"/>
    </source>
</evidence>
<dbReference type="GO" id="GO:0005506">
    <property type="term" value="F:iron ion binding"/>
    <property type="evidence" value="ECO:0007669"/>
    <property type="project" value="InterPro"/>
</dbReference>
<name>U1G7G4_ENDPU</name>
<evidence type="ECO:0000256" key="6">
    <source>
        <dbReference type="ARBA" id="ARBA00023004"/>
    </source>
</evidence>
<keyword evidence="3" id="KW-0349">Heme</keyword>